<evidence type="ECO:0000256" key="2">
    <source>
        <dbReference type="SAM" id="SignalP"/>
    </source>
</evidence>
<dbReference type="RefSeq" id="WP_147459271.1">
    <property type="nucleotide sequence ID" value="NZ_JBIUBA010000052.1"/>
</dbReference>
<proteinExistence type="predicted"/>
<dbReference type="Proteomes" id="UP000272729">
    <property type="component" value="Unassembled WGS sequence"/>
</dbReference>
<feature type="region of interest" description="Disordered" evidence="1">
    <location>
        <begin position="148"/>
        <end position="175"/>
    </location>
</feature>
<organism evidence="3 4">
    <name type="scientific">Saccharothrix variisporea</name>
    <dbReference type="NCBI Taxonomy" id="543527"/>
    <lineage>
        <taxon>Bacteria</taxon>
        <taxon>Bacillati</taxon>
        <taxon>Actinomycetota</taxon>
        <taxon>Actinomycetes</taxon>
        <taxon>Pseudonocardiales</taxon>
        <taxon>Pseudonocardiaceae</taxon>
        <taxon>Saccharothrix</taxon>
    </lineage>
</organism>
<name>A0A495XAJ9_9PSEU</name>
<keyword evidence="4" id="KW-1185">Reference proteome</keyword>
<dbReference type="EMBL" id="RBXR01000001">
    <property type="protein sequence ID" value="RKT69623.1"/>
    <property type="molecule type" value="Genomic_DNA"/>
</dbReference>
<evidence type="ECO:0008006" key="5">
    <source>
        <dbReference type="Google" id="ProtNLM"/>
    </source>
</evidence>
<gene>
    <name evidence="3" type="ORF">DFJ66_2857</name>
</gene>
<dbReference type="OrthoDB" id="3828886at2"/>
<evidence type="ECO:0000313" key="3">
    <source>
        <dbReference type="EMBL" id="RKT69623.1"/>
    </source>
</evidence>
<comment type="caution">
    <text evidence="3">The sequence shown here is derived from an EMBL/GenBank/DDBJ whole genome shotgun (WGS) entry which is preliminary data.</text>
</comment>
<accession>A0A495XAJ9</accession>
<feature type="signal peptide" evidence="2">
    <location>
        <begin position="1"/>
        <end position="32"/>
    </location>
</feature>
<dbReference type="PROSITE" id="PS51257">
    <property type="entry name" value="PROKAR_LIPOPROTEIN"/>
    <property type="match status" value="1"/>
</dbReference>
<protein>
    <recommendedName>
        <fullName evidence="5">Secreted protein</fullName>
    </recommendedName>
</protein>
<reference evidence="3 4" key="1">
    <citation type="submission" date="2018-10" db="EMBL/GenBank/DDBJ databases">
        <title>Sequencing the genomes of 1000 actinobacteria strains.</title>
        <authorList>
            <person name="Klenk H.-P."/>
        </authorList>
    </citation>
    <scope>NUCLEOTIDE SEQUENCE [LARGE SCALE GENOMIC DNA]</scope>
    <source>
        <strain evidence="3 4">DSM 43911</strain>
    </source>
</reference>
<evidence type="ECO:0000256" key="1">
    <source>
        <dbReference type="SAM" id="MobiDB-lite"/>
    </source>
</evidence>
<feature type="chain" id="PRO_5038655266" description="Secreted protein" evidence="2">
    <location>
        <begin position="33"/>
        <end position="175"/>
    </location>
</feature>
<evidence type="ECO:0000313" key="4">
    <source>
        <dbReference type="Proteomes" id="UP000272729"/>
    </source>
</evidence>
<dbReference type="AlphaFoldDB" id="A0A495XAJ9"/>
<keyword evidence="2" id="KW-0732">Signal</keyword>
<sequence>MATRNLRTLSFRPKHMRTLVLGALVLLTAACGDVGAGRACTAIGALVGLGVDVHHTTVETGSIEVCWDGRCVTPTLDLFPSSSSVGGTCTGDKPDDVCSASAVPTGGKHAYVTVPDLPTKPVTVSLRLLDRAGATVVDQQLTVTPKLVEPNGPGCGTGGPQAGVVVGPDGSVRER</sequence>